<reference evidence="1 2" key="1">
    <citation type="journal article" date="2020" name="ISME J.">
        <title>Uncovering the hidden diversity of litter-decomposition mechanisms in mushroom-forming fungi.</title>
        <authorList>
            <person name="Floudas D."/>
            <person name="Bentzer J."/>
            <person name="Ahren D."/>
            <person name="Johansson T."/>
            <person name="Persson P."/>
            <person name="Tunlid A."/>
        </authorList>
    </citation>
    <scope>NUCLEOTIDE SEQUENCE [LARGE SCALE GENOMIC DNA]</scope>
    <source>
        <strain evidence="1 2">CBS 291.85</strain>
    </source>
</reference>
<dbReference type="Proteomes" id="UP000559256">
    <property type="component" value="Unassembled WGS sequence"/>
</dbReference>
<proteinExistence type="predicted"/>
<dbReference type="AlphaFoldDB" id="A0A8H5GN75"/>
<dbReference type="OrthoDB" id="269227at2759"/>
<evidence type="ECO:0000313" key="1">
    <source>
        <dbReference type="EMBL" id="KAF5368097.1"/>
    </source>
</evidence>
<name>A0A8H5GN75_9AGAR</name>
<protein>
    <submittedName>
        <fullName evidence="1">Uncharacterized protein</fullName>
    </submittedName>
</protein>
<gene>
    <name evidence="1" type="ORF">D9758_004389</name>
</gene>
<comment type="caution">
    <text evidence="1">The sequence shown here is derived from an EMBL/GenBank/DDBJ whole genome shotgun (WGS) entry which is preliminary data.</text>
</comment>
<organism evidence="1 2">
    <name type="scientific">Tetrapyrgos nigripes</name>
    <dbReference type="NCBI Taxonomy" id="182062"/>
    <lineage>
        <taxon>Eukaryota</taxon>
        <taxon>Fungi</taxon>
        <taxon>Dikarya</taxon>
        <taxon>Basidiomycota</taxon>
        <taxon>Agaricomycotina</taxon>
        <taxon>Agaricomycetes</taxon>
        <taxon>Agaricomycetidae</taxon>
        <taxon>Agaricales</taxon>
        <taxon>Marasmiineae</taxon>
        <taxon>Marasmiaceae</taxon>
        <taxon>Tetrapyrgos</taxon>
    </lineage>
</organism>
<accession>A0A8H5GN75</accession>
<sequence length="130" mass="14666">MDDIFGGIDERMEPHVSQWLKSGQGLMAHNGIDVGIKLRPITEKKFQILGPEFNETWKDFYENAPDKAIIWSGMVNGYLGSTSSEIESDFAKGVKKCIASCYVTYYPLNIGHVHITSVAHSGWSRFDFNF</sequence>
<evidence type="ECO:0000313" key="2">
    <source>
        <dbReference type="Proteomes" id="UP000559256"/>
    </source>
</evidence>
<dbReference type="EMBL" id="JAACJM010000017">
    <property type="protein sequence ID" value="KAF5368097.1"/>
    <property type="molecule type" value="Genomic_DNA"/>
</dbReference>
<keyword evidence="2" id="KW-1185">Reference proteome</keyword>